<dbReference type="EMBL" id="JH370132">
    <property type="protein sequence ID" value="ELA42365.1"/>
    <property type="molecule type" value="Genomic_DNA"/>
</dbReference>
<dbReference type="STRING" id="993615.L2GPC2"/>
<dbReference type="InterPro" id="IPR013598">
    <property type="entry name" value="Exportin-1/Importin-b-like"/>
</dbReference>
<feature type="domain" description="Importin N-terminal" evidence="6">
    <location>
        <begin position="34"/>
        <end position="100"/>
    </location>
</feature>
<dbReference type="GeneID" id="19881181"/>
<dbReference type="Pfam" id="PF08389">
    <property type="entry name" value="Xpo1"/>
    <property type="match status" value="1"/>
</dbReference>
<comment type="subcellular location">
    <subcellularLocation>
        <location evidence="1">Nucleus</location>
    </subcellularLocation>
</comment>
<dbReference type="InterPro" id="IPR040485">
    <property type="entry name" value="XPO1_repeat_3"/>
</dbReference>
<dbReference type="GO" id="GO:0031267">
    <property type="term" value="F:small GTPase binding"/>
    <property type="evidence" value="ECO:0007669"/>
    <property type="project" value="InterPro"/>
</dbReference>
<dbReference type="Pfam" id="PF08767">
    <property type="entry name" value="CRM1_C"/>
    <property type="match status" value="1"/>
</dbReference>
<dbReference type="InParanoid" id="L2GPC2"/>
<evidence type="ECO:0000256" key="2">
    <source>
        <dbReference type="ARBA" id="ARBA00009466"/>
    </source>
</evidence>
<evidence type="ECO:0000256" key="5">
    <source>
        <dbReference type="ARBA" id="ARBA00023242"/>
    </source>
</evidence>
<dbReference type="GO" id="GO:0005634">
    <property type="term" value="C:nucleus"/>
    <property type="evidence" value="ECO:0007669"/>
    <property type="project" value="UniProtKB-SubCell"/>
</dbReference>
<dbReference type="Pfam" id="PF18784">
    <property type="entry name" value="CRM1_repeat_2"/>
    <property type="match status" value="1"/>
</dbReference>
<dbReference type="InterPro" id="IPR011989">
    <property type="entry name" value="ARM-like"/>
</dbReference>
<dbReference type="SMART" id="SM00913">
    <property type="entry name" value="IBN_N"/>
    <property type="match status" value="1"/>
</dbReference>
<protein>
    <recommendedName>
        <fullName evidence="6">Importin N-terminal domain-containing protein</fullName>
    </recommendedName>
</protein>
<gene>
    <name evidence="7" type="ORF">VICG_00463</name>
</gene>
<dbReference type="InterPro" id="IPR001494">
    <property type="entry name" value="Importin-beta_N"/>
</dbReference>
<dbReference type="VEuPathDB" id="MicrosporidiaDB:VICG_00463"/>
<dbReference type="SUPFAM" id="SSF48371">
    <property type="entry name" value="ARM repeat"/>
    <property type="match status" value="1"/>
</dbReference>
<dbReference type="Pfam" id="PF18787">
    <property type="entry name" value="CRM1_repeat_3"/>
    <property type="match status" value="1"/>
</dbReference>
<reference evidence="8" key="1">
    <citation type="submission" date="2011-05" db="EMBL/GenBank/DDBJ databases">
        <title>The genome sequence of Vittaforma corneae strain ATCC 50505.</title>
        <authorList>
            <consortium name="The Broad Institute Genome Sequencing Platform"/>
            <person name="Cuomo C."/>
            <person name="Didier E."/>
            <person name="Bowers L."/>
            <person name="Young S.K."/>
            <person name="Zeng Q."/>
            <person name="Gargeya S."/>
            <person name="Fitzgerald M."/>
            <person name="Haas B."/>
            <person name="Abouelleil A."/>
            <person name="Alvarado L."/>
            <person name="Arachchi H.M."/>
            <person name="Berlin A."/>
            <person name="Chapman S.B."/>
            <person name="Gearin G."/>
            <person name="Goldberg J."/>
            <person name="Griggs A."/>
            <person name="Gujja S."/>
            <person name="Hansen M."/>
            <person name="Heiman D."/>
            <person name="Howarth C."/>
            <person name="Larimer J."/>
            <person name="Lui A."/>
            <person name="MacDonald P.J.P."/>
            <person name="McCowen C."/>
            <person name="Montmayeur A."/>
            <person name="Murphy C."/>
            <person name="Neiman D."/>
            <person name="Pearson M."/>
            <person name="Priest M."/>
            <person name="Roberts A."/>
            <person name="Saif S."/>
            <person name="Shea T."/>
            <person name="Sisk P."/>
            <person name="Stolte C."/>
            <person name="Sykes S."/>
            <person name="Wortman J."/>
            <person name="Nusbaum C."/>
            <person name="Birren B."/>
        </authorList>
    </citation>
    <scope>NUCLEOTIDE SEQUENCE [LARGE SCALE GENOMIC DNA]</scope>
    <source>
        <strain evidence="8">ATCC 50505</strain>
    </source>
</reference>
<comment type="similarity">
    <text evidence="2">Belongs to the exportin family.</text>
</comment>
<accession>L2GPC2</accession>
<proteinExistence type="inferred from homology"/>
<sequence>MDKILDLNAEFDIKLFDEIVSSALNPSSPNKAIAENILLQFKDLPSSWTKIDCILKNSSSKQSQFIALQILEETVKSKWVLFNEEMKAGLRRYVFSTVIERSALPSDIILQKFNSVLIEIVKKDWPKRWPTFISDLIATSQSTSMQVSMNSLVILKNINEQLFIVGDEIATTKKRLLRKTLKQEYYTIFHFISLILEYSETRELDDALLESCLGAFKSFCKSMPLEFVFSTRIVDFILGHLNSPHSIATLECLLEIIELRRTYKENGMLEPSPEVLEHEKQKIALIHTELLNFFKLYLGKFESYGEVSKLHLAFKKINEQEKMFVKKYATVFSSLYSIWIYELSLEQIKQGLGYLVQLTKIEDTSIYNEIFPFWTKFIYEMYSEYPLRIPTSKPLRRNSFIFILEAMLPVFTNNMPRPEEVFILVNDLGEIIRDKKVETSEIEFYKKMRSNMFYLSFCIEDFMIDFFVKKIERFISTSDFDHVWLNKICWAIGSISNALEESVERDFFVSIIKNLLTMCELRNSKDEKAIIASNIMFIIGQYYRFLKYHNDFLTVVVKKLFEFMEEKYQGIKEMACDNFFKICEKCPNQFFLKKDKAYFYEEILNDLPSITSNLDYYLQRMVIEGLLIVLKHSQKKDAKYVEMIYGTLTNQAMLDERYITSIHTVIHEQSQLKMIVHLVESYSLGFKITPEIFQNINVLNSFLYLYKHVSKPEVAFNSLVQKNIQILKTSLANFFETVISSGFVYTDFVNNLCENVLLDFKSNFDPAILSLAISIVSNTKNHEHLIEIQRLQFFINNLIAPAVPYVVKADEHIELSKKYLSLLNEMADKSFKIVFPIFTESPAYESIVNSVLFSLTGLREVSVLALTTLKVFFKHSLENKMFGFFNRFYLICLENVLGLIFDKDMRQNYDVQVELLYDLISYLNKIPSLNSSNNNYAIVREFATSLFSKNFRNLTENSVKIFIEGILEIKNFQFFKDHLDDFNVKIYEYGDDEDIQDELDLLKERVAAGIN</sequence>
<dbReference type="GO" id="GO:0005049">
    <property type="term" value="F:nuclear export signal receptor activity"/>
    <property type="evidence" value="ECO:0007669"/>
    <property type="project" value="InterPro"/>
</dbReference>
<keyword evidence="4" id="KW-0653">Protein transport</keyword>
<dbReference type="InterPro" id="IPR041235">
    <property type="entry name" value="Exp1_repeat_2"/>
</dbReference>
<dbReference type="AlphaFoldDB" id="L2GPC2"/>
<dbReference type="FunCoup" id="L2GPC2">
    <property type="interactions" value="343"/>
</dbReference>
<keyword evidence="3" id="KW-0813">Transport</keyword>
<evidence type="ECO:0000259" key="6">
    <source>
        <dbReference type="PROSITE" id="PS50166"/>
    </source>
</evidence>
<dbReference type="PANTHER" id="PTHR11223">
    <property type="entry name" value="EXPORTIN 1/5"/>
    <property type="match status" value="1"/>
</dbReference>
<dbReference type="SMART" id="SM01102">
    <property type="entry name" value="CRM1_C"/>
    <property type="match status" value="1"/>
</dbReference>
<evidence type="ECO:0000313" key="8">
    <source>
        <dbReference type="Proteomes" id="UP000011082"/>
    </source>
</evidence>
<evidence type="ECO:0000256" key="3">
    <source>
        <dbReference type="ARBA" id="ARBA00022448"/>
    </source>
</evidence>
<dbReference type="OrthoDB" id="27218at2759"/>
<dbReference type="PROSITE" id="PS50166">
    <property type="entry name" value="IMPORTIN_B_NT"/>
    <property type="match status" value="1"/>
</dbReference>
<name>L2GPC2_VITCO</name>
<evidence type="ECO:0000313" key="7">
    <source>
        <dbReference type="EMBL" id="ELA42365.1"/>
    </source>
</evidence>
<dbReference type="Pfam" id="PF03810">
    <property type="entry name" value="IBN_N"/>
    <property type="match status" value="1"/>
</dbReference>
<dbReference type="OMA" id="CLIEIVD"/>
<dbReference type="RefSeq" id="XP_007603916.1">
    <property type="nucleotide sequence ID" value="XM_007603854.1"/>
</dbReference>
<dbReference type="InterPro" id="IPR014877">
    <property type="entry name" value="XPO1_C_dom"/>
</dbReference>
<dbReference type="InterPro" id="IPR016024">
    <property type="entry name" value="ARM-type_fold"/>
</dbReference>
<keyword evidence="5" id="KW-0539">Nucleus</keyword>
<evidence type="ECO:0000256" key="4">
    <source>
        <dbReference type="ARBA" id="ARBA00022927"/>
    </source>
</evidence>
<organism evidence="7 8">
    <name type="scientific">Vittaforma corneae (strain ATCC 50505)</name>
    <name type="common">Microsporidian parasite</name>
    <name type="synonym">Nosema corneum</name>
    <dbReference type="NCBI Taxonomy" id="993615"/>
    <lineage>
        <taxon>Eukaryota</taxon>
        <taxon>Fungi</taxon>
        <taxon>Fungi incertae sedis</taxon>
        <taxon>Microsporidia</taxon>
        <taxon>Nosematidae</taxon>
        <taxon>Vittaforma</taxon>
    </lineage>
</organism>
<evidence type="ECO:0000256" key="1">
    <source>
        <dbReference type="ARBA" id="ARBA00004123"/>
    </source>
</evidence>
<dbReference type="InterPro" id="IPR045065">
    <property type="entry name" value="XPO1/5"/>
</dbReference>
<dbReference type="GO" id="GO:0006611">
    <property type="term" value="P:protein export from nucleus"/>
    <property type="evidence" value="ECO:0007669"/>
    <property type="project" value="InterPro"/>
</dbReference>
<dbReference type="HOGENOM" id="CLU_011906_0_0_1"/>
<keyword evidence="8" id="KW-1185">Reference proteome</keyword>
<dbReference type="Proteomes" id="UP000011082">
    <property type="component" value="Unassembled WGS sequence"/>
</dbReference>
<dbReference type="Gene3D" id="1.25.10.10">
    <property type="entry name" value="Leucine-rich Repeat Variant"/>
    <property type="match status" value="1"/>
</dbReference>
<dbReference type="GO" id="GO:0005737">
    <property type="term" value="C:cytoplasm"/>
    <property type="evidence" value="ECO:0007669"/>
    <property type="project" value="TreeGrafter"/>
</dbReference>